<reference evidence="2 3" key="1">
    <citation type="submission" date="2024-04" db="EMBL/GenBank/DDBJ databases">
        <title>Novel species of the genus Ideonella isolated from streams.</title>
        <authorList>
            <person name="Lu H."/>
        </authorList>
    </citation>
    <scope>NUCLEOTIDE SEQUENCE [LARGE SCALE GENOMIC DNA]</scope>
    <source>
        <strain evidence="2 3">DXS29W</strain>
    </source>
</reference>
<accession>A0ABU9BQ27</accession>
<dbReference type="InterPro" id="IPR058511">
    <property type="entry name" value="DUF8198"/>
</dbReference>
<proteinExistence type="predicted"/>
<keyword evidence="3" id="KW-1185">Reference proteome</keyword>
<organism evidence="2 3">
    <name type="scientific">Ideonella lacteola</name>
    <dbReference type="NCBI Taxonomy" id="2984193"/>
    <lineage>
        <taxon>Bacteria</taxon>
        <taxon>Pseudomonadati</taxon>
        <taxon>Pseudomonadota</taxon>
        <taxon>Betaproteobacteria</taxon>
        <taxon>Burkholderiales</taxon>
        <taxon>Sphaerotilaceae</taxon>
        <taxon>Ideonella</taxon>
    </lineage>
</organism>
<feature type="domain" description="DUF8198" evidence="1">
    <location>
        <begin position="24"/>
        <end position="228"/>
    </location>
</feature>
<dbReference type="RefSeq" id="WP_341426474.1">
    <property type="nucleotide sequence ID" value="NZ_JBBUTG010000008.1"/>
</dbReference>
<dbReference type="Proteomes" id="UP001371218">
    <property type="component" value="Unassembled WGS sequence"/>
</dbReference>
<evidence type="ECO:0000313" key="2">
    <source>
        <dbReference type="EMBL" id="MEK8032062.1"/>
    </source>
</evidence>
<sequence length="245" mass="27060">MVNPASQALAASILTHLQQVEAERAARNADADLSARVTAVKAYQRERFSRTHADLLAHPRYAAAARFFLDDLYGPHDFAERDAQFARIVPALVRLFPHEVVATVDSLAELHALSESLDSAMAKQLDSPGVDALAYRRAWQAVGRPSDRQRQVDLVMALGGQLDRYTRNRLLRHSLKLMRGPARAAGLASLQTFLERGFDTFSAMQGSTEFMALIERRELELIRALFDTAVVTPATSEPPALGQLP</sequence>
<evidence type="ECO:0000313" key="3">
    <source>
        <dbReference type="Proteomes" id="UP001371218"/>
    </source>
</evidence>
<name>A0ABU9BQ27_9BURK</name>
<comment type="caution">
    <text evidence="2">The sequence shown here is derived from an EMBL/GenBank/DDBJ whole genome shotgun (WGS) entry which is preliminary data.</text>
</comment>
<evidence type="ECO:0000259" key="1">
    <source>
        <dbReference type="Pfam" id="PF26621"/>
    </source>
</evidence>
<dbReference type="EMBL" id="JBBUTG010000008">
    <property type="protein sequence ID" value="MEK8032062.1"/>
    <property type="molecule type" value="Genomic_DNA"/>
</dbReference>
<gene>
    <name evidence="2" type="ORF">AACH06_14645</name>
</gene>
<protein>
    <recommendedName>
        <fullName evidence="1">DUF8198 domain-containing protein</fullName>
    </recommendedName>
</protein>
<dbReference type="Pfam" id="PF26621">
    <property type="entry name" value="DUF8198"/>
    <property type="match status" value="1"/>
</dbReference>
<dbReference type="InterPro" id="IPR058063">
    <property type="entry name" value="FFLEE_fam"/>
</dbReference>
<dbReference type="NCBIfam" id="NF047641">
    <property type="entry name" value="FFLEE_fam"/>
    <property type="match status" value="1"/>
</dbReference>